<feature type="transmembrane region" description="Helical" evidence="1">
    <location>
        <begin position="6"/>
        <end position="23"/>
    </location>
</feature>
<organism evidence="2">
    <name type="scientific">viral metagenome</name>
    <dbReference type="NCBI Taxonomy" id="1070528"/>
    <lineage>
        <taxon>unclassified sequences</taxon>
        <taxon>metagenomes</taxon>
        <taxon>organismal metagenomes</taxon>
    </lineage>
</organism>
<proteinExistence type="predicted"/>
<evidence type="ECO:0000313" key="2">
    <source>
        <dbReference type="EMBL" id="QHT96668.1"/>
    </source>
</evidence>
<sequence>MYKVLSEASIIGIITLILGKILLELIIKNNDKDKDKKHPHGIYLAFFSTGFILHFVIEYLGINCWYCDKKCAVRLRNIS</sequence>
<evidence type="ECO:0000256" key="1">
    <source>
        <dbReference type="SAM" id="Phobius"/>
    </source>
</evidence>
<reference evidence="2" key="1">
    <citation type="journal article" date="2020" name="Nature">
        <title>Giant virus diversity and host interactions through global metagenomics.</title>
        <authorList>
            <person name="Schulz F."/>
            <person name="Roux S."/>
            <person name="Paez-Espino D."/>
            <person name="Jungbluth S."/>
            <person name="Walsh D.A."/>
            <person name="Denef V.J."/>
            <person name="McMahon K.D."/>
            <person name="Konstantinidis K.T."/>
            <person name="Eloe-Fadrosh E.A."/>
            <person name="Kyrpides N.C."/>
            <person name="Woyke T."/>
        </authorList>
    </citation>
    <scope>NUCLEOTIDE SEQUENCE</scope>
    <source>
        <strain evidence="2">GVMAG-M-3300024302-11</strain>
    </source>
</reference>
<feature type="transmembrane region" description="Helical" evidence="1">
    <location>
        <begin position="43"/>
        <end position="62"/>
    </location>
</feature>
<keyword evidence="1" id="KW-0812">Transmembrane</keyword>
<keyword evidence="1" id="KW-1133">Transmembrane helix</keyword>
<protein>
    <submittedName>
        <fullName evidence="2">Uncharacterized protein</fullName>
    </submittedName>
</protein>
<dbReference type="AlphaFoldDB" id="A0A6C0ITX9"/>
<name>A0A6C0ITX9_9ZZZZ</name>
<dbReference type="EMBL" id="MN740262">
    <property type="protein sequence ID" value="QHT96668.1"/>
    <property type="molecule type" value="Genomic_DNA"/>
</dbReference>
<keyword evidence="1" id="KW-0472">Membrane</keyword>
<accession>A0A6C0ITX9</accession>